<evidence type="ECO:0000256" key="1">
    <source>
        <dbReference type="SAM" id="Coils"/>
    </source>
</evidence>
<dbReference type="InterPro" id="IPR052396">
    <property type="entry name" value="Meiotic_Drive_Suppr_Kinase"/>
</dbReference>
<feature type="coiled-coil region" evidence="1">
    <location>
        <begin position="155"/>
        <end position="182"/>
    </location>
</feature>
<dbReference type="Gene3D" id="1.10.510.10">
    <property type="entry name" value="Transferase(Phosphotransferase) domain 1"/>
    <property type="match status" value="1"/>
</dbReference>
<dbReference type="InterPro" id="IPR011009">
    <property type="entry name" value="Kinase-like_dom_sf"/>
</dbReference>
<feature type="compositionally biased region" description="Polar residues" evidence="2">
    <location>
        <begin position="472"/>
        <end position="482"/>
    </location>
</feature>
<feature type="region of interest" description="Disordered" evidence="2">
    <location>
        <begin position="86"/>
        <end position="122"/>
    </location>
</feature>
<gene>
    <name evidence="3" type="ORF">PHYPADRAFT_173616</name>
</gene>
<dbReference type="AlphaFoldDB" id="A9U4E8"/>
<name>A9U4E8_PHYPA</name>
<protein>
    <submittedName>
        <fullName evidence="3">Predicted protein</fullName>
    </submittedName>
</protein>
<feature type="region of interest" description="Disordered" evidence="2">
    <location>
        <begin position="417"/>
        <end position="482"/>
    </location>
</feature>
<dbReference type="EMBL" id="DS545384">
    <property type="protein sequence ID" value="EDQ49452.1"/>
    <property type="molecule type" value="Genomic_DNA"/>
</dbReference>
<dbReference type="PANTHER" id="PTHR37171">
    <property type="entry name" value="SERINE/THREONINE-PROTEIN KINASE YRZF-RELATED"/>
    <property type="match status" value="1"/>
</dbReference>
<dbReference type="PANTHER" id="PTHR37171:SF1">
    <property type="entry name" value="SERINE_THREONINE-PROTEIN KINASE YRZF-RELATED"/>
    <property type="match status" value="1"/>
</dbReference>
<accession>A9U4E8</accession>
<feature type="compositionally biased region" description="Basic and acidic residues" evidence="2">
    <location>
        <begin position="86"/>
        <end position="100"/>
    </location>
</feature>
<keyword evidence="1" id="KW-0175">Coiled coil</keyword>
<organism>
    <name type="scientific">Physcomitrium patens</name>
    <name type="common">Spreading-leaved earth moss</name>
    <name type="synonym">Physcomitrella patens</name>
    <dbReference type="NCBI Taxonomy" id="3218"/>
    <lineage>
        <taxon>Eukaryota</taxon>
        <taxon>Viridiplantae</taxon>
        <taxon>Streptophyta</taxon>
        <taxon>Embryophyta</taxon>
        <taxon>Bryophyta</taxon>
        <taxon>Bryophytina</taxon>
        <taxon>Bryopsida</taxon>
        <taxon>Funariidae</taxon>
        <taxon>Funariales</taxon>
        <taxon>Funariaceae</taxon>
        <taxon>Physcomitrium</taxon>
    </lineage>
</organism>
<reference evidence="3" key="1">
    <citation type="journal article" date="2008" name="Science">
        <title>The Physcomitrella genome reveals evolutionary insights into the conquest of land by plants.</title>
        <authorList>
            <person name="Rensing S."/>
            <person name="Lang D."/>
            <person name="Zimmer A."/>
            <person name="Terry A."/>
            <person name="Salamov A."/>
            <person name="Shapiro H."/>
            <person name="Nishiyama T."/>
            <person name="Perroud P.-F."/>
            <person name="Lindquist E."/>
            <person name="Kamisugi Y."/>
            <person name="Tanahashi T."/>
            <person name="Sakakibara K."/>
            <person name="Fujita T."/>
            <person name="Oishi K."/>
            <person name="Shin-I T."/>
            <person name="Kuroki Y."/>
            <person name="Toyoda A."/>
            <person name="Suzuki Y."/>
            <person name="Hashimoto A."/>
            <person name="Yamaguchi K."/>
            <person name="Sugano A."/>
            <person name="Kohara Y."/>
            <person name="Fujiyama A."/>
            <person name="Anterola A."/>
            <person name="Aoki S."/>
            <person name="Ashton N."/>
            <person name="Barbazuk W.B."/>
            <person name="Barker E."/>
            <person name="Bennetzen J."/>
            <person name="Bezanilla M."/>
            <person name="Blankenship R."/>
            <person name="Cho S.H."/>
            <person name="Dutcher S."/>
            <person name="Estelle M."/>
            <person name="Fawcett J.A."/>
            <person name="Gundlach H."/>
            <person name="Hanada K."/>
            <person name="Heyl A."/>
            <person name="Hicks K.A."/>
            <person name="Hugh J."/>
            <person name="Lohr M."/>
            <person name="Mayer K."/>
            <person name="Melkozernov A."/>
            <person name="Murata T."/>
            <person name="Nelson D."/>
            <person name="Pils B."/>
            <person name="Prigge M."/>
            <person name="Reiss B."/>
            <person name="Renner T."/>
            <person name="Rombauts S."/>
            <person name="Rushton P."/>
            <person name="Sanderfoot A."/>
            <person name="Schween G."/>
            <person name="Shiu S.-H."/>
            <person name="Stueber K."/>
            <person name="Theodoulou F.L."/>
            <person name="Tu H."/>
            <person name="Van de Peer Y."/>
            <person name="Verrier P.J."/>
            <person name="Waters E."/>
            <person name="Wood A."/>
            <person name="Yang L."/>
            <person name="Cove D."/>
            <person name="Cuming A."/>
            <person name="Hasebe M."/>
            <person name="Lucas S."/>
            <person name="Mishler D.B."/>
            <person name="Reski R."/>
            <person name="Grigoriev I."/>
            <person name="Quatrano R.S."/>
            <person name="Boore J.L."/>
        </authorList>
    </citation>
    <scope>NUCLEOTIDE SEQUENCE [LARGE SCALE GENOMIC DNA]</scope>
</reference>
<dbReference type="HOGENOM" id="CLU_026542_0_0_1"/>
<proteinExistence type="predicted"/>
<feature type="compositionally biased region" description="Basic residues" evidence="2">
    <location>
        <begin position="101"/>
        <end position="111"/>
    </location>
</feature>
<dbReference type="SUPFAM" id="SSF56112">
    <property type="entry name" value="Protein kinase-like (PK-like)"/>
    <property type="match status" value="1"/>
</dbReference>
<evidence type="ECO:0000256" key="2">
    <source>
        <dbReference type="SAM" id="MobiDB-lite"/>
    </source>
</evidence>
<sequence length="645" mass="72217">MDTAIDAGAKSLEAGPIRSDRWLPIELGRGGEWATLVEIWESRSTRADTEVEEHLSIFSSNLLICSSNTIRSIDWKSRSKNALTLRRDSDSRTTRRDSGTRKRYSGAKKRYSGSNSCKDEGTPITHSAQSMIGYVRTCRCGTQGLVPRHQTPLEYWDVEKDIEGYLNKADNLKRRFQKVESLTATTVWQNLADIAGSVVASTCDFVSKKQSGSSIMYGQEIRLEVPPNLLAEERKSKNSDQSRSVDKDVRKTFYYAKPLRVDILVKSNDKNGGLGCPLLIHKLWARCSCQTGSIWPDVIRFLLILVFTIFQQCSVVMPADMGGCIASGIDPNCWCNVGITKGQARSLLNCILQGYDYLVLAKVRYGVLTDIQNWYLFKRDHSDYLYISVGFKWKNRQPHLPAAIAYLISTSVNASGEFDVPPEEGERPWSWDVTPYTSPSGGSKDDDDDKDTPYEPSENEMGDCKRFAPRTQEANSNSRQKQLQEILASDLHLDDRPISMKLALRKSKREVALLNDVGAYLKLQEHWGVFVPPLVGYRTTANGKIVHVATELIDDSQLGPGTVTREVAAAALQALGAVHACGLLHGDVEARNIMVVRGTEPSVRLVDFGFAWCSNNRKWQKAEVMKLERLLEEMMGVGWEKSQIL</sequence>
<evidence type="ECO:0000313" key="3">
    <source>
        <dbReference type="EMBL" id="EDQ49452.1"/>
    </source>
</evidence>